<organism evidence="1 2">
    <name type="scientific">Pluteus cervinus</name>
    <dbReference type="NCBI Taxonomy" id="181527"/>
    <lineage>
        <taxon>Eukaryota</taxon>
        <taxon>Fungi</taxon>
        <taxon>Dikarya</taxon>
        <taxon>Basidiomycota</taxon>
        <taxon>Agaricomycotina</taxon>
        <taxon>Agaricomycetes</taxon>
        <taxon>Agaricomycetidae</taxon>
        <taxon>Agaricales</taxon>
        <taxon>Pluteineae</taxon>
        <taxon>Pluteaceae</taxon>
        <taxon>Pluteus</taxon>
    </lineage>
</organism>
<evidence type="ECO:0000313" key="2">
    <source>
        <dbReference type="Proteomes" id="UP000308600"/>
    </source>
</evidence>
<dbReference type="Proteomes" id="UP000308600">
    <property type="component" value="Unassembled WGS sequence"/>
</dbReference>
<reference evidence="1 2" key="1">
    <citation type="journal article" date="2019" name="Nat. Ecol. Evol.">
        <title>Megaphylogeny resolves global patterns of mushroom evolution.</title>
        <authorList>
            <person name="Varga T."/>
            <person name="Krizsan K."/>
            <person name="Foldi C."/>
            <person name="Dima B."/>
            <person name="Sanchez-Garcia M."/>
            <person name="Sanchez-Ramirez S."/>
            <person name="Szollosi G.J."/>
            <person name="Szarkandi J.G."/>
            <person name="Papp V."/>
            <person name="Albert L."/>
            <person name="Andreopoulos W."/>
            <person name="Angelini C."/>
            <person name="Antonin V."/>
            <person name="Barry K.W."/>
            <person name="Bougher N.L."/>
            <person name="Buchanan P."/>
            <person name="Buyck B."/>
            <person name="Bense V."/>
            <person name="Catcheside P."/>
            <person name="Chovatia M."/>
            <person name="Cooper J."/>
            <person name="Damon W."/>
            <person name="Desjardin D."/>
            <person name="Finy P."/>
            <person name="Geml J."/>
            <person name="Haridas S."/>
            <person name="Hughes K."/>
            <person name="Justo A."/>
            <person name="Karasinski D."/>
            <person name="Kautmanova I."/>
            <person name="Kiss B."/>
            <person name="Kocsube S."/>
            <person name="Kotiranta H."/>
            <person name="LaButti K.M."/>
            <person name="Lechner B.E."/>
            <person name="Liimatainen K."/>
            <person name="Lipzen A."/>
            <person name="Lukacs Z."/>
            <person name="Mihaltcheva S."/>
            <person name="Morgado L.N."/>
            <person name="Niskanen T."/>
            <person name="Noordeloos M.E."/>
            <person name="Ohm R.A."/>
            <person name="Ortiz-Santana B."/>
            <person name="Ovrebo C."/>
            <person name="Racz N."/>
            <person name="Riley R."/>
            <person name="Savchenko A."/>
            <person name="Shiryaev A."/>
            <person name="Soop K."/>
            <person name="Spirin V."/>
            <person name="Szebenyi C."/>
            <person name="Tomsovsky M."/>
            <person name="Tulloss R.E."/>
            <person name="Uehling J."/>
            <person name="Grigoriev I.V."/>
            <person name="Vagvolgyi C."/>
            <person name="Papp T."/>
            <person name="Martin F.M."/>
            <person name="Miettinen O."/>
            <person name="Hibbett D.S."/>
            <person name="Nagy L.G."/>
        </authorList>
    </citation>
    <scope>NUCLEOTIDE SEQUENCE [LARGE SCALE GENOMIC DNA]</scope>
    <source>
        <strain evidence="1 2">NL-1719</strain>
    </source>
</reference>
<proteinExistence type="predicted"/>
<name>A0ACD3AI35_9AGAR</name>
<keyword evidence="2" id="KW-1185">Reference proteome</keyword>
<dbReference type="EMBL" id="ML208439">
    <property type="protein sequence ID" value="TFK65353.1"/>
    <property type="molecule type" value="Genomic_DNA"/>
</dbReference>
<gene>
    <name evidence="1" type="ORF">BDN72DRAFT_860674</name>
</gene>
<accession>A0ACD3AI35</accession>
<sequence length="309" mass="34785">MADDANSSTEDLGGLFSWKRAQDSSGWPQIPHFKGEIPPEWGKLSSDGRLSSFHTEIGDEAQGEMSGNRSLSPELGPPPRFLPDLIATGDGPRGVIDGTRSAGLPVKSPEGRVWLGNFLHWGLSQVPLTAHTRRLIPLTSFHEYFDHHISAAPPSLTQIFPHVKEAIVKPLASLTQWVIESLDGYDQKLLGDWFDDDEKRRNVHLTVKLIREFEAELSRRQKNHGVYERTHLVNRESLLSSRFRESPEYEGLLASRRCENLVPVTSPSNKEVLSTTVHYKLELTQCENRPIDEVEHNDGTSSRYSFVSK</sequence>
<protein>
    <submittedName>
        <fullName evidence="1">Uncharacterized protein</fullName>
    </submittedName>
</protein>
<evidence type="ECO:0000313" key="1">
    <source>
        <dbReference type="EMBL" id="TFK65353.1"/>
    </source>
</evidence>